<keyword evidence="2" id="KW-1185">Reference proteome</keyword>
<accession>A0A1Y2K8P4</accession>
<gene>
    <name evidence="1" type="ORF">MAIT1_00036</name>
</gene>
<dbReference type="Pfam" id="PF14334">
    <property type="entry name" value="DUF4390"/>
    <property type="match status" value="1"/>
</dbReference>
<organism evidence="1 2">
    <name type="scientific">Magnetofaba australis IT-1</name>
    <dbReference type="NCBI Taxonomy" id="1434232"/>
    <lineage>
        <taxon>Bacteria</taxon>
        <taxon>Pseudomonadati</taxon>
        <taxon>Pseudomonadota</taxon>
        <taxon>Magnetococcia</taxon>
        <taxon>Magnetococcales</taxon>
        <taxon>Magnetococcaceae</taxon>
        <taxon>Magnetofaba</taxon>
    </lineage>
</organism>
<reference evidence="1 2" key="1">
    <citation type="journal article" date="2016" name="BMC Genomics">
        <title>Combined genomic and structural analyses of a cultured magnetotactic bacterium reveals its niche adaptation to a dynamic environment.</title>
        <authorList>
            <person name="Araujo A.C."/>
            <person name="Morillo V."/>
            <person name="Cypriano J."/>
            <person name="Teixeira L.C."/>
            <person name="Leao P."/>
            <person name="Lyra S."/>
            <person name="Almeida L.G."/>
            <person name="Bazylinski D.A."/>
            <person name="Vasconcellos A.T."/>
            <person name="Abreu F."/>
            <person name="Lins U."/>
        </authorList>
    </citation>
    <scope>NUCLEOTIDE SEQUENCE [LARGE SCALE GENOMIC DNA]</scope>
    <source>
        <strain evidence="1 2">IT-1</strain>
    </source>
</reference>
<evidence type="ECO:0000313" key="1">
    <source>
        <dbReference type="EMBL" id="OSM07052.1"/>
    </source>
</evidence>
<proteinExistence type="predicted"/>
<comment type="caution">
    <text evidence="1">The sequence shown here is derived from an EMBL/GenBank/DDBJ whole genome shotgun (WGS) entry which is preliminary data.</text>
</comment>
<dbReference type="STRING" id="1434232.MAIT1_00036"/>
<protein>
    <recommendedName>
        <fullName evidence="3">DUF4390 domain-containing protein</fullName>
    </recommendedName>
</protein>
<sequence>MGRRLLFLIALAALLLLFLAIVQQRDQQQQNAFIAATELTINGGKLYAQTALHDDLITQIRDLLARGEPIRLTYHFRVLHQRDWLPDKLLAETTVTRRLQLHKITQRYEMRESVDQEQPKLLYESDPDSALRFLTHPRFIALGEPPQGVEKLTAALPGGPHSYRFETRVTREREGLSRMFRVLFRWLSLGQREDHLMIRRYRAA</sequence>
<evidence type="ECO:0008006" key="3">
    <source>
        <dbReference type="Google" id="ProtNLM"/>
    </source>
</evidence>
<dbReference type="AlphaFoldDB" id="A0A1Y2K8P4"/>
<dbReference type="EMBL" id="LVJN01000015">
    <property type="protein sequence ID" value="OSM07052.1"/>
    <property type="molecule type" value="Genomic_DNA"/>
</dbReference>
<dbReference type="InterPro" id="IPR025500">
    <property type="entry name" value="DUF4390"/>
</dbReference>
<name>A0A1Y2K8P4_9PROT</name>
<evidence type="ECO:0000313" key="2">
    <source>
        <dbReference type="Proteomes" id="UP000194003"/>
    </source>
</evidence>
<dbReference type="Proteomes" id="UP000194003">
    <property type="component" value="Unassembled WGS sequence"/>
</dbReference>